<organism evidence="1 2">
    <name type="scientific">Pandoravirus celtis</name>
    <dbReference type="NCBI Taxonomy" id="2568002"/>
    <lineage>
        <taxon>Viruses</taxon>
        <taxon>Pandoravirus</taxon>
    </lineage>
</organism>
<evidence type="ECO:0000313" key="1">
    <source>
        <dbReference type="EMBL" id="QBZ80669.1"/>
    </source>
</evidence>
<reference evidence="1" key="1">
    <citation type="journal article" date="2019" name="Front. Microbiol.">
        <title>Pandoravirus Celtis Illustrates the Microevolution Processes at Work in the Giant Pandoraviridae Genomes.</title>
        <authorList>
            <person name="Legendre M."/>
            <person name="Alempic J.M."/>
            <person name="Philippe N."/>
            <person name="Lartigue A."/>
            <person name="Jeudy S."/>
            <person name="Poirot O."/>
            <person name="Ta N.T."/>
            <person name="Nin S."/>
            <person name="Coute Y."/>
            <person name="Abergel C."/>
            <person name="Claverie J.M."/>
        </authorList>
    </citation>
    <scope>NUCLEOTIDE SEQUENCE</scope>
</reference>
<dbReference type="Proteomes" id="UP001237152">
    <property type="component" value="Segment"/>
</dbReference>
<accession>A0A4D6EHB9</accession>
<name>A0A4D6EHB9_9VIRU</name>
<sequence>MNTPNSTPASDAAPAVCTSYLEALYPTIRAKEAIAVAASIDAALGGIPVVGKPRVWTTAVAIGSAARTRSQ</sequence>
<evidence type="ECO:0000313" key="2">
    <source>
        <dbReference type="Proteomes" id="UP001237152"/>
    </source>
</evidence>
<dbReference type="EMBL" id="MK174290">
    <property type="protein sequence ID" value="QBZ80669.1"/>
    <property type="molecule type" value="Genomic_DNA"/>
</dbReference>
<gene>
    <name evidence="1" type="ORF">pclt_cds_71</name>
</gene>
<proteinExistence type="predicted"/>
<protein>
    <submittedName>
        <fullName evidence="1">Uncharacterized protein</fullName>
    </submittedName>
</protein>